<dbReference type="AlphaFoldDB" id="A0A3D9ZTK2"/>
<reference evidence="2 3" key="1">
    <citation type="submission" date="2018-08" db="EMBL/GenBank/DDBJ databases">
        <title>Sequencing the genomes of 1000 actinobacteria strains.</title>
        <authorList>
            <person name="Klenk H.-P."/>
        </authorList>
    </citation>
    <scope>NUCLEOTIDE SEQUENCE [LARGE SCALE GENOMIC DNA]</scope>
    <source>
        <strain evidence="2 3">DSM 44099</strain>
    </source>
</reference>
<dbReference type="OrthoDB" id="3213216at2"/>
<evidence type="ECO:0000259" key="1">
    <source>
        <dbReference type="Pfam" id="PF11716"/>
    </source>
</evidence>
<dbReference type="Gene3D" id="1.20.120.450">
    <property type="entry name" value="dinb family like domain"/>
    <property type="match status" value="1"/>
</dbReference>
<accession>A0A3D9ZTK2</accession>
<dbReference type="GO" id="GO:0046872">
    <property type="term" value="F:metal ion binding"/>
    <property type="evidence" value="ECO:0007669"/>
    <property type="project" value="InterPro"/>
</dbReference>
<dbReference type="Proteomes" id="UP000256913">
    <property type="component" value="Unassembled WGS sequence"/>
</dbReference>
<dbReference type="RefSeq" id="WP_116072441.1">
    <property type="nucleotide sequence ID" value="NZ_BONB01000009.1"/>
</dbReference>
<dbReference type="SUPFAM" id="SSF109854">
    <property type="entry name" value="DinB/YfiT-like putative metalloenzymes"/>
    <property type="match status" value="1"/>
</dbReference>
<gene>
    <name evidence="2" type="ORF">DFJ67_6776</name>
</gene>
<keyword evidence="2" id="KW-0413">Isomerase</keyword>
<feature type="domain" description="Mycothiol-dependent maleylpyruvate isomerase metal-binding" evidence="1">
    <location>
        <begin position="9"/>
        <end position="157"/>
    </location>
</feature>
<keyword evidence="2" id="KW-0670">Pyruvate</keyword>
<organism evidence="2 3">
    <name type="scientific">Asanoa ferruginea</name>
    <dbReference type="NCBI Taxonomy" id="53367"/>
    <lineage>
        <taxon>Bacteria</taxon>
        <taxon>Bacillati</taxon>
        <taxon>Actinomycetota</taxon>
        <taxon>Actinomycetes</taxon>
        <taxon>Micromonosporales</taxon>
        <taxon>Micromonosporaceae</taxon>
        <taxon>Asanoa</taxon>
    </lineage>
</organism>
<proteinExistence type="predicted"/>
<dbReference type="Pfam" id="PF11716">
    <property type="entry name" value="MDMPI_N"/>
    <property type="match status" value="1"/>
</dbReference>
<protein>
    <submittedName>
        <fullName evidence="2">Mycothiol maleylpyruvate isomerase-like protein</fullName>
    </submittedName>
</protein>
<sequence>MHRTAFLDAAAIAVDLLADRAVADRWTEPSALTGLTVGGLAGHLARQFHQVIEAVEKPASEQEPRDLMAHYAAAAWLGQDIDAPANVAIRGQSDDYAAVGHAPLIERAHAELATLRSILPGLEPDRSVLIWTGWALTLDDLLVTRMMEISVHSDDIAVSVGLPTPTFPPPVITPVLGLLTALAVARHGQTAVLRGLSRRERAPETISAL</sequence>
<dbReference type="EMBL" id="QUMQ01000001">
    <property type="protein sequence ID" value="REG00719.1"/>
    <property type="molecule type" value="Genomic_DNA"/>
</dbReference>
<name>A0A3D9ZTK2_9ACTN</name>
<dbReference type="GO" id="GO:0016853">
    <property type="term" value="F:isomerase activity"/>
    <property type="evidence" value="ECO:0007669"/>
    <property type="project" value="UniProtKB-KW"/>
</dbReference>
<dbReference type="InterPro" id="IPR034660">
    <property type="entry name" value="DinB/YfiT-like"/>
</dbReference>
<comment type="caution">
    <text evidence="2">The sequence shown here is derived from an EMBL/GenBank/DDBJ whole genome shotgun (WGS) entry which is preliminary data.</text>
</comment>
<dbReference type="InterPro" id="IPR024344">
    <property type="entry name" value="MDMPI_metal-binding"/>
</dbReference>
<evidence type="ECO:0000313" key="3">
    <source>
        <dbReference type="Proteomes" id="UP000256913"/>
    </source>
</evidence>
<keyword evidence="3" id="KW-1185">Reference proteome</keyword>
<evidence type="ECO:0000313" key="2">
    <source>
        <dbReference type="EMBL" id="REG00719.1"/>
    </source>
</evidence>